<gene>
    <name evidence="3" type="ORF">K435DRAFT_857008</name>
</gene>
<organism evidence="3 4">
    <name type="scientific">Dendrothele bispora (strain CBS 962.96)</name>
    <dbReference type="NCBI Taxonomy" id="1314807"/>
    <lineage>
        <taxon>Eukaryota</taxon>
        <taxon>Fungi</taxon>
        <taxon>Dikarya</taxon>
        <taxon>Basidiomycota</taxon>
        <taxon>Agaricomycotina</taxon>
        <taxon>Agaricomycetes</taxon>
        <taxon>Agaricomycetidae</taxon>
        <taxon>Agaricales</taxon>
        <taxon>Agaricales incertae sedis</taxon>
        <taxon>Dendrothele</taxon>
    </lineage>
</organism>
<dbReference type="PROSITE" id="PS00109">
    <property type="entry name" value="PROTEIN_KINASE_TYR"/>
    <property type="match status" value="1"/>
</dbReference>
<dbReference type="InterPro" id="IPR040976">
    <property type="entry name" value="Pkinase_fungal"/>
</dbReference>
<name>A0A4S8M6Z7_DENBC</name>
<dbReference type="AlphaFoldDB" id="A0A4S8M6Z7"/>
<dbReference type="GO" id="GO:0004672">
    <property type="term" value="F:protein kinase activity"/>
    <property type="evidence" value="ECO:0007669"/>
    <property type="project" value="InterPro"/>
</dbReference>
<evidence type="ECO:0000313" key="4">
    <source>
        <dbReference type="Proteomes" id="UP000297245"/>
    </source>
</evidence>
<dbReference type="Proteomes" id="UP000297245">
    <property type="component" value="Unassembled WGS sequence"/>
</dbReference>
<sequence length="441" mass="49351">MTVRCLSDTKDRDLVCRVREKLDPLGLKIKEPLFEINVWNDAPIATVEDKDGDEVKTPEMVNEGLPYYSLNPFVNHAHSVTGRATHVFRVWDPRMKKVIALKDCWCVNSSAILPEGQVYVFLKENNVRNIPLCIRAGDVDPEVCIGDITGFEDTKELVSVVRDALTAHTDAYTKAGILHRDISTGNILITEGRVGLLGDWKLSKLVADLSMARQPQQTGTWQFISAAWTCLKHVKNTMMPSELGEHLFSGYDQVMYDRITDQVFGGVTKEKNLKSRTLRTAGFVDGAFRDLLLDFEDTCASRYDPDPDLSIVAQSCAALASTTDPFIRDTLSLLSDLVTQNKRDRLESGQWFIDRCNKAINSGHWPSLPQARVVNDYDRKETITSTIYPSTTRIGVKRPIKTSNHESEVESESESSSSGLVKGLRTRSSMLKSVPEDDDAF</sequence>
<dbReference type="OrthoDB" id="2739948at2759"/>
<evidence type="ECO:0000259" key="2">
    <source>
        <dbReference type="Pfam" id="PF17667"/>
    </source>
</evidence>
<reference evidence="3 4" key="1">
    <citation type="journal article" date="2019" name="Nat. Ecol. Evol.">
        <title>Megaphylogeny resolves global patterns of mushroom evolution.</title>
        <authorList>
            <person name="Varga T."/>
            <person name="Krizsan K."/>
            <person name="Foldi C."/>
            <person name="Dima B."/>
            <person name="Sanchez-Garcia M."/>
            <person name="Sanchez-Ramirez S."/>
            <person name="Szollosi G.J."/>
            <person name="Szarkandi J.G."/>
            <person name="Papp V."/>
            <person name="Albert L."/>
            <person name="Andreopoulos W."/>
            <person name="Angelini C."/>
            <person name="Antonin V."/>
            <person name="Barry K.W."/>
            <person name="Bougher N.L."/>
            <person name="Buchanan P."/>
            <person name="Buyck B."/>
            <person name="Bense V."/>
            <person name="Catcheside P."/>
            <person name="Chovatia M."/>
            <person name="Cooper J."/>
            <person name="Damon W."/>
            <person name="Desjardin D."/>
            <person name="Finy P."/>
            <person name="Geml J."/>
            <person name="Haridas S."/>
            <person name="Hughes K."/>
            <person name="Justo A."/>
            <person name="Karasinski D."/>
            <person name="Kautmanova I."/>
            <person name="Kiss B."/>
            <person name="Kocsube S."/>
            <person name="Kotiranta H."/>
            <person name="LaButti K.M."/>
            <person name="Lechner B.E."/>
            <person name="Liimatainen K."/>
            <person name="Lipzen A."/>
            <person name="Lukacs Z."/>
            <person name="Mihaltcheva S."/>
            <person name="Morgado L.N."/>
            <person name="Niskanen T."/>
            <person name="Noordeloos M.E."/>
            <person name="Ohm R.A."/>
            <person name="Ortiz-Santana B."/>
            <person name="Ovrebo C."/>
            <person name="Racz N."/>
            <person name="Riley R."/>
            <person name="Savchenko A."/>
            <person name="Shiryaev A."/>
            <person name="Soop K."/>
            <person name="Spirin V."/>
            <person name="Szebenyi C."/>
            <person name="Tomsovsky M."/>
            <person name="Tulloss R.E."/>
            <person name="Uehling J."/>
            <person name="Grigoriev I.V."/>
            <person name="Vagvolgyi C."/>
            <person name="Papp T."/>
            <person name="Martin F.M."/>
            <person name="Miettinen O."/>
            <person name="Hibbett D.S."/>
            <person name="Nagy L.G."/>
        </authorList>
    </citation>
    <scope>NUCLEOTIDE SEQUENCE [LARGE SCALE GENOMIC DNA]</scope>
    <source>
        <strain evidence="3 4">CBS 962.96</strain>
    </source>
</reference>
<dbReference type="InterPro" id="IPR011009">
    <property type="entry name" value="Kinase-like_dom_sf"/>
</dbReference>
<feature type="domain" description="Fungal-type protein kinase" evidence="2">
    <location>
        <begin position="148"/>
        <end position="226"/>
    </location>
</feature>
<evidence type="ECO:0000256" key="1">
    <source>
        <dbReference type="SAM" id="MobiDB-lite"/>
    </source>
</evidence>
<dbReference type="SUPFAM" id="SSF56112">
    <property type="entry name" value="Protein kinase-like (PK-like)"/>
    <property type="match status" value="1"/>
</dbReference>
<protein>
    <recommendedName>
        <fullName evidence="2">Fungal-type protein kinase domain-containing protein</fullName>
    </recommendedName>
</protein>
<proteinExistence type="predicted"/>
<accession>A0A4S8M6Z7</accession>
<evidence type="ECO:0000313" key="3">
    <source>
        <dbReference type="EMBL" id="THU98082.1"/>
    </source>
</evidence>
<feature type="region of interest" description="Disordered" evidence="1">
    <location>
        <begin position="396"/>
        <end position="441"/>
    </location>
</feature>
<keyword evidence="4" id="KW-1185">Reference proteome</keyword>
<dbReference type="Gene3D" id="1.10.510.10">
    <property type="entry name" value="Transferase(Phosphotransferase) domain 1"/>
    <property type="match status" value="1"/>
</dbReference>
<dbReference type="EMBL" id="ML179143">
    <property type="protein sequence ID" value="THU98082.1"/>
    <property type="molecule type" value="Genomic_DNA"/>
</dbReference>
<dbReference type="Pfam" id="PF17667">
    <property type="entry name" value="Pkinase_fungal"/>
    <property type="match status" value="1"/>
</dbReference>
<dbReference type="InterPro" id="IPR008266">
    <property type="entry name" value="Tyr_kinase_AS"/>
</dbReference>